<dbReference type="AlphaFoldDB" id="A0A2G9TSQ5"/>
<evidence type="ECO:0000313" key="1">
    <source>
        <dbReference type="EMBL" id="PIO61029.1"/>
    </source>
</evidence>
<proteinExistence type="predicted"/>
<keyword evidence="2" id="KW-1185">Reference proteome</keyword>
<sequence>MYPVNAAMHEGMEACGFQATLSVTNFTLGVTIRSPERNHNQSEIHVMFDSGAGIRVAEAHGVLSVMTLLPPDFNETFANYRGASYPDDDDDSWFGQAASAQQEFLRSISQSQPSTLQYVAGTVVWIR</sequence>
<name>A0A2G9TSQ5_TELCI</name>
<evidence type="ECO:0000313" key="2">
    <source>
        <dbReference type="Proteomes" id="UP000230423"/>
    </source>
</evidence>
<reference evidence="1 2" key="1">
    <citation type="submission" date="2015-09" db="EMBL/GenBank/DDBJ databases">
        <title>Draft genome of the parasitic nematode Teladorsagia circumcincta isolate WARC Sus (inbred).</title>
        <authorList>
            <person name="Mitreva M."/>
        </authorList>
    </citation>
    <scope>NUCLEOTIDE SEQUENCE [LARGE SCALE GENOMIC DNA]</scope>
    <source>
        <strain evidence="1 2">S</strain>
    </source>
</reference>
<organism evidence="1 2">
    <name type="scientific">Teladorsagia circumcincta</name>
    <name type="common">Brown stomach worm</name>
    <name type="synonym">Ostertagia circumcincta</name>
    <dbReference type="NCBI Taxonomy" id="45464"/>
    <lineage>
        <taxon>Eukaryota</taxon>
        <taxon>Metazoa</taxon>
        <taxon>Ecdysozoa</taxon>
        <taxon>Nematoda</taxon>
        <taxon>Chromadorea</taxon>
        <taxon>Rhabditida</taxon>
        <taxon>Rhabditina</taxon>
        <taxon>Rhabditomorpha</taxon>
        <taxon>Strongyloidea</taxon>
        <taxon>Trichostrongylidae</taxon>
        <taxon>Teladorsagia</taxon>
    </lineage>
</organism>
<protein>
    <submittedName>
        <fullName evidence="1">Uncharacterized protein</fullName>
    </submittedName>
</protein>
<dbReference type="Proteomes" id="UP000230423">
    <property type="component" value="Unassembled WGS sequence"/>
</dbReference>
<accession>A0A2G9TSQ5</accession>
<dbReference type="EMBL" id="KZ354357">
    <property type="protein sequence ID" value="PIO61029.1"/>
    <property type="molecule type" value="Genomic_DNA"/>
</dbReference>
<dbReference type="OrthoDB" id="5817203at2759"/>
<gene>
    <name evidence="1" type="ORF">TELCIR_17461</name>
</gene>